<evidence type="ECO:0000259" key="5">
    <source>
        <dbReference type="PROSITE" id="PS51513"/>
    </source>
</evidence>
<feature type="region of interest" description="Disordered" evidence="3">
    <location>
        <begin position="281"/>
        <end position="337"/>
    </location>
</feature>
<comment type="caution">
    <text evidence="8">The sequence shown here is derived from an EMBL/GenBank/DDBJ whole genome shotgun (WGS) entry which is preliminary data.</text>
</comment>
<feature type="domain" description="FFD box profile" evidence="5">
    <location>
        <begin position="245"/>
        <end position="261"/>
    </location>
</feature>
<dbReference type="Gene3D" id="2.30.30.100">
    <property type="match status" value="1"/>
</dbReference>
<dbReference type="InterPro" id="IPR025762">
    <property type="entry name" value="DFDF"/>
</dbReference>
<evidence type="ECO:0000256" key="1">
    <source>
        <dbReference type="PROSITE-ProRule" id="PRU00846"/>
    </source>
</evidence>
<feature type="domain" description="Sm" evidence="7">
    <location>
        <begin position="1"/>
        <end position="80"/>
    </location>
</feature>
<dbReference type="PROSITE" id="PS51536">
    <property type="entry name" value="TFG"/>
    <property type="match status" value="1"/>
</dbReference>
<organism evidence="8 9">
    <name type="scientific">Nakaseomyces bracarensis</name>
    <dbReference type="NCBI Taxonomy" id="273131"/>
    <lineage>
        <taxon>Eukaryota</taxon>
        <taxon>Fungi</taxon>
        <taxon>Dikarya</taxon>
        <taxon>Ascomycota</taxon>
        <taxon>Saccharomycotina</taxon>
        <taxon>Saccharomycetes</taxon>
        <taxon>Saccharomycetales</taxon>
        <taxon>Saccharomycetaceae</taxon>
        <taxon>Nakaseomyces</taxon>
    </lineage>
</organism>
<dbReference type="PANTHER" id="PTHR13586">
    <property type="entry name" value="SCD6 PROTEIN-RELATED"/>
    <property type="match status" value="1"/>
</dbReference>
<name>A0ABR4NUI0_9SACH</name>
<evidence type="ECO:0000259" key="7">
    <source>
        <dbReference type="PROSITE" id="PS52002"/>
    </source>
</evidence>
<dbReference type="PROSITE" id="PS51512">
    <property type="entry name" value="DFDF"/>
    <property type="match status" value="1"/>
</dbReference>
<reference evidence="8 9" key="1">
    <citation type="submission" date="2024-05" db="EMBL/GenBank/DDBJ databases">
        <title>Long read based assembly of the Candida bracarensis genome reveals expanded adhesin content.</title>
        <authorList>
            <person name="Marcet-Houben M."/>
            <person name="Ksiezopolska E."/>
            <person name="Gabaldon T."/>
        </authorList>
    </citation>
    <scope>NUCLEOTIDE SEQUENCE [LARGE SCALE GENOMIC DNA]</scope>
    <source>
        <strain evidence="8 9">CBM6</strain>
    </source>
</reference>
<dbReference type="InterPro" id="IPR025768">
    <property type="entry name" value="TFG_box"/>
</dbReference>
<sequence length="337" mass="38098">MSQYIGKTISLISVTDNRYVGLLQNIDSEKGTVTLNEVRCFGTEGRKNWGPDEVYPNPAVYQSVKFNGNDVKDLSILEVKLSEVQPVLPPAHIQQQQQQQATSSASTATAGVPTSEGYPNNEPAAPPQEQQVPAAVSGYGVYAPSKETSIPPVAPPVTATAQETVKVQHHADKHPNHPQSGNRNNDRRQSHHQNQQHQHQHQYQHQHPHKVEIPDSDFDFETNNAKFSKPDEEEEIIEEDDKQDKFYDKKSSFFDSISTSAEENTNMRWSDEKELNLDTFGQTSVRPRFHNNRGRGRGGRGGRGRGNYFNNYNNNNNRSQFDQFQVNSNTQNERPEF</sequence>
<feature type="compositionally biased region" description="Low complexity" evidence="3">
    <location>
        <begin position="306"/>
        <end position="318"/>
    </location>
</feature>
<dbReference type="InterPro" id="IPR047575">
    <property type="entry name" value="Sm"/>
</dbReference>
<accession>A0ABR4NUI0</accession>
<dbReference type="InterPro" id="IPR019050">
    <property type="entry name" value="FDF_dom"/>
</dbReference>
<evidence type="ECO:0000256" key="3">
    <source>
        <dbReference type="SAM" id="MobiDB-lite"/>
    </source>
</evidence>
<feature type="region of interest" description="Disordered" evidence="3">
    <location>
        <begin position="91"/>
        <end position="131"/>
    </location>
</feature>
<feature type="compositionally biased region" description="Basic residues" evidence="3">
    <location>
        <begin position="287"/>
        <end position="303"/>
    </location>
</feature>
<evidence type="ECO:0000256" key="2">
    <source>
        <dbReference type="PROSITE-ProRule" id="PRU00869"/>
    </source>
</evidence>
<feature type="domain" description="DFDF" evidence="4">
    <location>
        <begin position="206"/>
        <end position="242"/>
    </location>
</feature>
<gene>
    <name evidence="8" type="ORF">RNJ44_04294</name>
</gene>
<evidence type="ECO:0000259" key="6">
    <source>
        <dbReference type="PROSITE" id="PS51536"/>
    </source>
</evidence>
<dbReference type="Proteomes" id="UP001623330">
    <property type="component" value="Unassembled WGS sequence"/>
</dbReference>
<feature type="compositionally biased region" description="Low complexity" evidence="3">
    <location>
        <begin position="119"/>
        <end position="131"/>
    </location>
</feature>
<feature type="region of interest" description="Disordered" evidence="3">
    <location>
        <begin position="163"/>
        <end position="244"/>
    </location>
</feature>
<protein>
    <submittedName>
        <fullName evidence="8">Protein SCD6</fullName>
    </submittedName>
</protein>
<dbReference type="InterPro" id="IPR010920">
    <property type="entry name" value="LSM_dom_sf"/>
</dbReference>
<dbReference type="SUPFAM" id="SSF50182">
    <property type="entry name" value="Sm-like ribonucleoproteins"/>
    <property type="match status" value="1"/>
</dbReference>
<dbReference type="Pfam" id="PF12701">
    <property type="entry name" value="LSM14"/>
    <property type="match status" value="1"/>
</dbReference>
<feature type="short sequence motif" description="TFG box" evidence="2">
    <location>
        <begin position="264"/>
        <end position="284"/>
    </location>
</feature>
<dbReference type="PROSITE" id="PS51513">
    <property type="entry name" value="FFD"/>
    <property type="match status" value="1"/>
</dbReference>
<proteinExistence type="predicted"/>
<feature type="compositionally biased region" description="Low complexity" evidence="3">
    <location>
        <begin position="94"/>
        <end position="110"/>
    </location>
</feature>
<dbReference type="PROSITE" id="PS52002">
    <property type="entry name" value="SM"/>
    <property type="match status" value="1"/>
</dbReference>
<dbReference type="PANTHER" id="PTHR13586:SF0">
    <property type="entry name" value="TRAILER HITCH, ISOFORM H"/>
    <property type="match status" value="1"/>
</dbReference>
<dbReference type="InterPro" id="IPR025761">
    <property type="entry name" value="FFD_box"/>
</dbReference>
<evidence type="ECO:0000259" key="4">
    <source>
        <dbReference type="PROSITE" id="PS51512"/>
    </source>
</evidence>
<dbReference type="InterPro" id="IPR025609">
    <property type="entry name" value="Lsm14-like_N"/>
</dbReference>
<dbReference type="SMART" id="SM01199">
    <property type="entry name" value="FDF"/>
    <property type="match status" value="1"/>
</dbReference>
<dbReference type="SMART" id="SM01271">
    <property type="entry name" value="LSM14"/>
    <property type="match status" value="1"/>
</dbReference>
<feature type="domain" description="TFG box profile" evidence="6">
    <location>
        <begin position="264"/>
        <end position="284"/>
    </location>
</feature>
<dbReference type="EMBL" id="JBEVYD010000005">
    <property type="protein sequence ID" value="KAL3232378.1"/>
    <property type="molecule type" value="Genomic_DNA"/>
</dbReference>
<keyword evidence="9" id="KW-1185">Reference proteome</keyword>
<feature type="compositionally biased region" description="Basic residues" evidence="3">
    <location>
        <begin position="198"/>
        <end position="208"/>
    </location>
</feature>
<feature type="short sequence motif" description="FFD box" evidence="1">
    <location>
        <begin position="245"/>
        <end position="261"/>
    </location>
</feature>
<dbReference type="CDD" id="cd01736">
    <property type="entry name" value="LSm14_N"/>
    <property type="match status" value="1"/>
</dbReference>
<feature type="compositionally biased region" description="Acidic residues" evidence="3">
    <location>
        <begin position="231"/>
        <end position="241"/>
    </location>
</feature>
<feature type="compositionally biased region" description="Polar residues" evidence="3">
    <location>
        <begin position="319"/>
        <end position="337"/>
    </location>
</feature>
<evidence type="ECO:0000313" key="9">
    <source>
        <dbReference type="Proteomes" id="UP001623330"/>
    </source>
</evidence>
<evidence type="ECO:0000313" key="8">
    <source>
        <dbReference type="EMBL" id="KAL3232378.1"/>
    </source>
</evidence>